<dbReference type="EMBL" id="JBHSMI010000012">
    <property type="protein sequence ID" value="MFC5402368.1"/>
    <property type="molecule type" value="Genomic_DNA"/>
</dbReference>
<protein>
    <submittedName>
        <fullName evidence="1">Uncharacterized protein</fullName>
    </submittedName>
</protein>
<organism evidence="1 2">
    <name type="scientific">Cohnella soli</name>
    <dbReference type="NCBI Taxonomy" id="425005"/>
    <lineage>
        <taxon>Bacteria</taxon>
        <taxon>Bacillati</taxon>
        <taxon>Bacillota</taxon>
        <taxon>Bacilli</taxon>
        <taxon>Bacillales</taxon>
        <taxon>Paenibacillaceae</taxon>
        <taxon>Cohnella</taxon>
    </lineage>
</organism>
<keyword evidence="2" id="KW-1185">Reference proteome</keyword>
<evidence type="ECO:0000313" key="2">
    <source>
        <dbReference type="Proteomes" id="UP001596113"/>
    </source>
</evidence>
<dbReference type="RefSeq" id="WP_378130752.1">
    <property type="nucleotide sequence ID" value="NZ_JBHSMI010000012.1"/>
</dbReference>
<dbReference type="Proteomes" id="UP001596113">
    <property type="component" value="Unassembled WGS sequence"/>
</dbReference>
<sequence length="89" mass="10372">MYQMETDKLGNFIIASCKHCFKSVRLDCKDEAQVASWNEDLKEGIGSGVYIQCETTCPACEEDVRRAEDYYEKRDDAGYQLFQYDDDEF</sequence>
<proteinExistence type="predicted"/>
<comment type="caution">
    <text evidence="1">The sequence shown here is derived from an EMBL/GenBank/DDBJ whole genome shotgun (WGS) entry which is preliminary data.</text>
</comment>
<accession>A0ABW0HP75</accession>
<gene>
    <name evidence="1" type="ORF">ACFPOF_06425</name>
</gene>
<name>A0ABW0HP75_9BACL</name>
<evidence type="ECO:0000313" key="1">
    <source>
        <dbReference type="EMBL" id="MFC5402368.1"/>
    </source>
</evidence>
<reference evidence="2" key="1">
    <citation type="journal article" date="2019" name="Int. J. Syst. Evol. Microbiol.">
        <title>The Global Catalogue of Microorganisms (GCM) 10K type strain sequencing project: providing services to taxonomists for standard genome sequencing and annotation.</title>
        <authorList>
            <consortium name="The Broad Institute Genomics Platform"/>
            <consortium name="The Broad Institute Genome Sequencing Center for Infectious Disease"/>
            <person name="Wu L."/>
            <person name="Ma J."/>
        </authorList>
    </citation>
    <scope>NUCLEOTIDE SEQUENCE [LARGE SCALE GENOMIC DNA]</scope>
    <source>
        <strain evidence="2">CGMCC 1.18575</strain>
    </source>
</reference>